<dbReference type="AlphaFoldDB" id="A0A8J4DCY3"/>
<reference evidence="3" key="1">
    <citation type="journal article" date="2021" name="Proc. Natl. Acad. Sci. U.S.A.">
        <title>Three genomes in the algal genus Volvox reveal the fate of a haploid sex-determining region after a transition to homothallism.</title>
        <authorList>
            <person name="Yamamoto K."/>
            <person name="Hamaji T."/>
            <person name="Kawai-Toyooka H."/>
            <person name="Matsuzaki R."/>
            <person name="Takahashi F."/>
            <person name="Nishimura Y."/>
            <person name="Kawachi M."/>
            <person name="Noguchi H."/>
            <person name="Minakuchi Y."/>
            <person name="Umen J.G."/>
            <person name="Toyoda A."/>
            <person name="Nozaki H."/>
        </authorList>
    </citation>
    <scope>NUCLEOTIDE SEQUENCE</scope>
    <source>
        <strain evidence="3">NIES-3786</strain>
    </source>
</reference>
<dbReference type="EMBL" id="BNCP01000006">
    <property type="protein sequence ID" value="GIL74844.1"/>
    <property type="molecule type" value="Genomic_DNA"/>
</dbReference>
<comment type="caution">
    <text evidence="3">The sequence shown here is derived from an EMBL/GenBank/DDBJ whole genome shotgun (WGS) entry which is preliminary data.</text>
</comment>
<feature type="compositionally biased region" description="Low complexity" evidence="2">
    <location>
        <begin position="258"/>
        <end position="292"/>
    </location>
</feature>
<accession>A0A8J4DCY3</accession>
<feature type="compositionally biased region" description="Basic and acidic residues" evidence="2">
    <location>
        <begin position="242"/>
        <end position="252"/>
    </location>
</feature>
<evidence type="ECO:0000313" key="4">
    <source>
        <dbReference type="Proteomes" id="UP000747110"/>
    </source>
</evidence>
<evidence type="ECO:0000256" key="2">
    <source>
        <dbReference type="SAM" id="MobiDB-lite"/>
    </source>
</evidence>
<proteinExistence type="predicted"/>
<gene>
    <name evidence="3" type="ORF">Vretifemale_4621</name>
</gene>
<feature type="region of interest" description="Disordered" evidence="2">
    <location>
        <begin position="222"/>
        <end position="323"/>
    </location>
</feature>
<dbReference type="OrthoDB" id="10499878at2759"/>
<sequence>MEITNLEGPFRLPCDSRKRSRASGAEYFNEHDHLARETICEKILENSDCYFLSGGRGRPHNSCPSARAAVVGREKTPSIPSASSYDLHPSSARSSPRYSQVPHELQALESAVSPSGLSSFRIGSLNLKELHRDELAALIRELDEHETVVKQLLGEHWAQYMARFSPGKSREGALESDWAISHTNIASDQQRSIANPRYLTRLARGDFESVFGSSLHVRTASRAPNTVASQSPSSISPQPPHLGDKYASHDGPRVGPRAADTAGGSDSSSRLTSPGAGNAPAATPASATGMGSPILPNSPAPRNIHQASLTQPWPSPPAQRRGPMHNVRVARTARPSCAAAAASGVFSGAAVVNPTFIPSDVRGGPTSIIWTLRFPKESDRSHPKCNPYPEPQPTVREDSFRTACLFKQLLSPPSQPSS</sequence>
<keyword evidence="1" id="KW-0175">Coiled coil</keyword>
<keyword evidence="4" id="KW-1185">Reference proteome</keyword>
<protein>
    <submittedName>
        <fullName evidence="3">Uncharacterized protein</fullName>
    </submittedName>
</protein>
<dbReference type="Proteomes" id="UP000747110">
    <property type="component" value="Unassembled WGS sequence"/>
</dbReference>
<evidence type="ECO:0000256" key="1">
    <source>
        <dbReference type="SAM" id="Coils"/>
    </source>
</evidence>
<name>A0A8J4DCY3_9CHLO</name>
<feature type="region of interest" description="Disordered" evidence="2">
    <location>
        <begin position="56"/>
        <end position="101"/>
    </location>
</feature>
<feature type="coiled-coil region" evidence="1">
    <location>
        <begin position="128"/>
        <end position="155"/>
    </location>
</feature>
<organism evidence="3 4">
    <name type="scientific">Volvox reticuliferus</name>
    <dbReference type="NCBI Taxonomy" id="1737510"/>
    <lineage>
        <taxon>Eukaryota</taxon>
        <taxon>Viridiplantae</taxon>
        <taxon>Chlorophyta</taxon>
        <taxon>core chlorophytes</taxon>
        <taxon>Chlorophyceae</taxon>
        <taxon>CS clade</taxon>
        <taxon>Chlamydomonadales</taxon>
        <taxon>Volvocaceae</taxon>
        <taxon>Volvox</taxon>
    </lineage>
</organism>
<evidence type="ECO:0000313" key="3">
    <source>
        <dbReference type="EMBL" id="GIL74844.1"/>
    </source>
</evidence>